<evidence type="ECO:0008006" key="4">
    <source>
        <dbReference type="Google" id="ProtNLM"/>
    </source>
</evidence>
<sequence length="200" mass="20188">MKSLKKFAFAAALATAAASAAAAPLTLTYTKSALAGGLYGYDFRLTLDNHDGSWSAGQQWDWIIFGESGLSAPSLFDTNGSASGGLSWTTTSFAAPITTVTESSGGHNGPTLAVGANSVVLPGWSPATLGDFIGWSGTSTVNVTDGTMKWSALMAGGGAQPINLELANPQAAARLPEPAALALVAIALAGVGAARRRSSR</sequence>
<name>A0ABU1YLC2_ROSSA</name>
<dbReference type="EMBL" id="JAVDXU010000001">
    <property type="protein sequence ID" value="MDR7269657.1"/>
    <property type="molecule type" value="Genomic_DNA"/>
</dbReference>
<comment type="caution">
    <text evidence="2">The sequence shown here is derived from an EMBL/GenBank/DDBJ whole genome shotgun (WGS) entry which is preliminary data.</text>
</comment>
<feature type="signal peptide" evidence="1">
    <location>
        <begin position="1"/>
        <end position="22"/>
    </location>
</feature>
<gene>
    <name evidence="2" type="ORF">J2X20_002286</name>
</gene>
<keyword evidence="3" id="KW-1185">Reference proteome</keyword>
<dbReference type="InterPro" id="IPR013424">
    <property type="entry name" value="Ice-binding_C"/>
</dbReference>
<accession>A0ABU1YLC2</accession>
<protein>
    <recommendedName>
        <fullName evidence="4">PEP-CTERM protein-sorting domain-containing protein</fullName>
    </recommendedName>
</protein>
<proteinExistence type="predicted"/>
<dbReference type="NCBIfam" id="TIGR02595">
    <property type="entry name" value="PEP_CTERM"/>
    <property type="match status" value="1"/>
</dbReference>
<reference evidence="2 3" key="1">
    <citation type="submission" date="2023-07" db="EMBL/GenBank/DDBJ databases">
        <title>Sorghum-associated microbial communities from plants grown in Nebraska, USA.</title>
        <authorList>
            <person name="Schachtman D."/>
        </authorList>
    </citation>
    <scope>NUCLEOTIDE SEQUENCE [LARGE SCALE GENOMIC DNA]</scope>
    <source>
        <strain evidence="2 3">BE314</strain>
    </source>
</reference>
<dbReference type="Proteomes" id="UP001180453">
    <property type="component" value="Unassembled WGS sequence"/>
</dbReference>
<keyword evidence="1" id="KW-0732">Signal</keyword>
<evidence type="ECO:0000256" key="1">
    <source>
        <dbReference type="SAM" id="SignalP"/>
    </source>
</evidence>
<evidence type="ECO:0000313" key="3">
    <source>
        <dbReference type="Proteomes" id="UP001180453"/>
    </source>
</evidence>
<feature type="chain" id="PRO_5047415024" description="PEP-CTERM protein-sorting domain-containing protein" evidence="1">
    <location>
        <begin position="23"/>
        <end position="200"/>
    </location>
</feature>
<evidence type="ECO:0000313" key="2">
    <source>
        <dbReference type="EMBL" id="MDR7269657.1"/>
    </source>
</evidence>
<dbReference type="RefSeq" id="WP_310264616.1">
    <property type="nucleotide sequence ID" value="NZ_JAVDXU010000001.1"/>
</dbReference>
<organism evidence="2 3">
    <name type="scientific">Roseateles saccharophilus</name>
    <name type="common">Pseudomonas saccharophila</name>
    <dbReference type="NCBI Taxonomy" id="304"/>
    <lineage>
        <taxon>Bacteria</taxon>
        <taxon>Pseudomonadati</taxon>
        <taxon>Pseudomonadota</taxon>
        <taxon>Betaproteobacteria</taxon>
        <taxon>Burkholderiales</taxon>
        <taxon>Sphaerotilaceae</taxon>
        <taxon>Roseateles</taxon>
    </lineage>
</organism>